<organism evidence="2 3">
    <name type="scientific">Aspergillus pseudoustus</name>
    <dbReference type="NCBI Taxonomy" id="1810923"/>
    <lineage>
        <taxon>Eukaryota</taxon>
        <taxon>Fungi</taxon>
        <taxon>Dikarya</taxon>
        <taxon>Ascomycota</taxon>
        <taxon>Pezizomycotina</taxon>
        <taxon>Eurotiomycetes</taxon>
        <taxon>Eurotiomycetidae</taxon>
        <taxon>Eurotiales</taxon>
        <taxon>Aspergillaceae</taxon>
        <taxon>Aspergillus</taxon>
        <taxon>Aspergillus subgen. Nidulantes</taxon>
    </lineage>
</organism>
<dbReference type="EMBL" id="JBFXLU010000034">
    <property type="protein sequence ID" value="KAL2850768.1"/>
    <property type="molecule type" value="Genomic_DNA"/>
</dbReference>
<name>A0ABR4KHU1_9EURO</name>
<feature type="region of interest" description="Disordered" evidence="1">
    <location>
        <begin position="77"/>
        <end position="97"/>
    </location>
</feature>
<proteinExistence type="predicted"/>
<evidence type="ECO:0000256" key="1">
    <source>
        <dbReference type="SAM" id="MobiDB-lite"/>
    </source>
</evidence>
<comment type="caution">
    <text evidence="2">The sequence shown here is derived from an EMBL/GenBank/DDBJ whole genome shotgun (WGS) entry which is preliminary data.</text>
</comment>
<reference evidence="2 3" key="1">
    <citation type="submission" date="2024-07" db="EMBL/GenBank/DDBJ databases">
        <title>Section-level genome sequencing and comparative genomics of Aspergillus sections Usti and Cavernicolus.</title>
        <authorList>
            <consortium name="Lawrence Berkeley National Laboratory"/>
            <person name="Nybo J.L."/>
            <person name="Vesth T.C."/>
            <person name="Theobald S."/>
            <person name="Frisvad J.C."/>
            <person name="Larsen T.O."/>
            <person name="Kjaerboelling I."/>
            <person name="Rothschild-Mancinelli K."/>
            <person name="Lyhne E.K."/>
            <person name="Kogle M.E."/>
            <person name="Barry K."/>
            <person name="Clum A."/>
            <person name="Na H."/>
            <person name="Ledsgaard L."/>
            <person name="Lin J."/>
            <person name="Lipzen A."/>
            <person name="Kuo A."/>
            <person name="Riley R."/>
            <person name="Mondo S."/>
            <person name="Labutti K."/>
            <person name="Haridas S."/>
            <person name="Pangalinan J."/>
            <person name="Salamov A.A."/>
            <person name="Simmons B.A."/>
            <person name="Magnuson J.K."/>
            <person name="Chen J."/>
            <person name="Drula E."/>
            <person name="Henrissat B."/>
            <person name="Wiebenga A."/>
            <person name="Lubbers R.J."/>
            <person name="Gomes A.C."/>
            <person name="Makela M.R."/>
            <person name="Stajich J."/>
            <person name="Grigoriev I.V."/>
            <person name="Mortensen U.H."/>
            <person name="De Vries R.P."/>
            <person name="Baker S.E."/>
            <person name="Andersen M.R."/>
        </authorList>
    </citation>
    <scope>NUCLEOTIDE SEQUENCE [LARGE SCALE GENOMIC DNA]</scope>
    <source>
        <strain evidence="2 3">CBS 123904</strain>
    </source>
</reference>
<evidence type="ECO:0000313" key="3">
    <source>
        <dbReference type="Proteomes" id="UP001610446"/>
    </source>
</evidence>
<dbReference type="InterPro" id="IPR053137">
    <property type="entry name" value="NLR-like"/>
</dbReference>
<dbReference type="Gene3D" id="3.40.50.1580">
    <property type="entry name" value="Nucleoside phosphorylase domain"/>
    <property type="match status" value="1"/>
</dbReference>
<evidence type="ECO:0000313" key="2">
    <source>
        <dbReference type="EMBL" id="KAL2850768.1"/>
    </source>
</evidence>
<gene>
    <name evidence="2" type="ORF">BJY01DRAFT_126200</name>
</gene>
<dbReference type="PANTHER" id="PTHR46082:SF6">
    <property type="entry name" value="AAA+ ATPASE DOMAIN-CONTAINING PROTEIN-RELATED"/>
    <property type="match status" value="1"/>
</dbReference>
<dbReference type="Proteomes" id="UP001610446">
    <property type="component" value="Unassembled WGS sequence"/>
</dbReference>
<dbReference type="InterPro" id="IPR035994">
    <property type="entry name" value="Nucleoside_phosphorylase_sf"/>
</dbReference>
<sequence>MGEVAAATVADSLRASFSRIPLALVVDVCKAVPSTERDEEVFLGDVIISEGLAQYDFGLQYSVSRFLCKDLPRDNLPRSRPEMRSTLAKLQTENVRD</sequence>
<dbReference type="PANTHER" id="PTHR46082">
    <property type="entry name" value="ATP/GTP-BINDING PROTEIN-RELATED"/>
    <property type="match status" value="1"/>
</dbReference>
<feature type="compositionally biased region" description="Polar residues" evidence="1">
    <location>
        <begin position="88"/>
        <end position="97"/>
    </location>
</feature>
<keyword evidence="3" id="KW-1185">Reference proteome</keyword>
<accession>A0ABR4KHU1</accession>
<protein>
    <submittedName>
        <fullName evidence="2">Uncharacterized protein</fullName>
    </submittedName>
</protein>